<dbReference type="SUPFAM" id="SSF46689">
    <property type="entry name" value="Homeodomain-like"/>
    <property type="match status" value="1"/>
</dbReference>
<evidence type="ECO:0000256" key="3">
    <source>
        <dbReference type="ARBA" id="ARBA00023163"/>
    </source>
</evidence>
<accession>A0ABR6NDV4</accession>
<organism evidence="6 7">
    <name type="scientific">Sphingobium lignivorans</name>
    <dbReference type="NCBI Taxonomy" id="2735886"/>
    <lineage>
        <taxon>Bacteria</taxon>
        <taxon>Pseudomonadati</taxon>
        <taxon>Pseudomonadota</taxon>
        <taxon>Alphaproteobacteria</taxon>
        <taxon>Sphingomonadales</taxon>
        <taxon>Sphingomonadaceae</taxon>
        <taxon>Sphingobium</taxon>
    </lineage>
</organism>
<feature type="domain" description="HTH tetR-type" evidence="5">
    <location>
        <begin position="30"/>
        <end position="90"/>
    </location>
</feature>
<name>A0ABR6NDV4_9SPHN</name>
<dbReference type="InterPro" id="IPR009057">
    <property type="entry name" value="Homeodomain-like_sf"/>
</dbReference>
<evidence type="ECO:0000259" key="5">
    <source>
        <dbReference type="PROSITE" id="PS50977"/>
    </source>
</evidence>
<keyword evidence="1" id="KW-0805">Transcription regulation</keyword>
<dbReference type="InterPro" id="IPR041669">
    <property type="entry name" value="TetR_C_15"/>
</dbReference>
<protein>
    <submittedName>
        <fullName evidence="6">AcrR family transcriptional regulator</fullName>
    </submittedName>
</protein>
<dbReference type="Proteomes" id="UP001138540">
    <property type="component" value="Unassembled WGS sequence"/>
</dbReference>
<dbReference type="PANTHER" id="PTHR30055">
    <property type="entry name" value="HTH-TYPE TRANSCRIPTIONAL REGULATOR RUTR"/>
    <property type="match status" value="1"/>
</dbReference>
<evidence type="ECO:0000313" key="7">
    <source>
        <dbReference type="Proteomes" id="UP001138540"/>
    </source>
</evidence>
<dbReference type="Gene3D" id="1.10.357.10">
    <property type="entry name" value="Tetracycline Repressor, domain 2"/>
    <property type="match status" value="1"/>
</dbReference>
<keyword evidence="3" id="KW-0804">Transcription</keyword>
<keyword evidence="7" id="KW-1185">Reference proteome</keyword>
<dbReference type="InterPro" id="IPR001647">
    <property type="entry name" value="HTH_TetR"/>
</dbReference>
<dbReference type="Pfam" id="PF00440">
    <property type="entry name" value="TetR_N"/>
    <property type="match status" value="1"/>
</dbReference>
<dbReference type="InterPro" id="IPR050109">
    <property type="entry name" value="HTH-type_TetR-like_transc_reg"/>
</dbReference>
<keyword evidence="2 4" id="KW-0238">DNA-binding</keyword>
<feature type="DNA-binding region" description="H-T-H motif" evidence="4">
    <location>
        <begin position="53"/>
        <end position="72"/>
    </location>
</feature>
<dbReference type="RefSeq" id="WP_184151835.1">
    <property type="nucleotide sequence ID" value="NZ_JACHKA010000001.1"/>
</dbReference>
<evidence type="ECO:0000313" key="6">
    <source>
        <dbReference type="EMBL" id="MBB5985436.1"/>
    </source>
</evidence>
<reference evidence="6 7" key="1">
    <citation type="submission" date="2020-08" db="EMBL/GenBank/DDBJ databases">
        <title>Exploring microbial biodiversity for novel pathways involved in the catabolism of aromatic compounds derived from lignin.</title>
        <authorList>
            <person name="Elkins J."/>
        </authorList>
    </citation>
    <scope>NUCLEOTIDE SEQUENCE [LARGE SCALE GENOMIC DNA]</scope>
    <source>
        <strain evidence="6 7">B1D3A</strain>
    </source>
</reference>
<evidence type="ECO:0000256" key="2">
    <source>
        <dbReference type="ARBA" id="ARBA00023125"/>
    </source>
</evidence>
<proteinExistence type="predicted"/>
<evidence type="ECO:0000256" key="1">
    <source>
        <dbReference type="ARBA" id="ARBA00023015"/>
    </source>
</evidence>
<dbReference type="PROSITE" id="PS50977">
    <property type="entry name" value="HTH_TETR_2"/>
    <property type="match status" value="1"/>
</dbReference>
<comment type="caution">
    <text evidence="6">The sequence shown here is derived from an EMBL/GenBank/DDBJ whole genome shotgun (WGS) entry which is preliminary data.</text>
</comment>
<dbReference type="PANTHER" id="PTHR30055:SF234">
    <property type="entry name" value="HTH-TYPE TRANSCRIPTIONAL REGULATOR BETI"/>
    <property type="match status" value="1"/>
</dbReference>
<dbReference type="Pfam" id="PF17918">
    <property type="entry name" value="TetR_C_15"/>
    <property type="match status" value="1"/>
</dbReference>
<dbReference type="EMBL" id="JACHKA010000001">
    <property type="protein sequence ID" value="MBB5985436.1"/>
    <property type="molecule type" value="Genomic_DNA"/>
</dbReference>
<sequence>MILQLWNSHMSRPSPELLKPRKTPRQTRSAVTIEAIHTATIQVLLSDGVGRLTTTRVAERAGVSVGTMYQYYPHKQALLFAIVERQLDLIVTAMLEAAARLKGRDLQSVAEGLAAAWLEAKMADLVSSRAIYGIATEFNLEELMNRAKHLMVGAISPLLRSVPDARFADPDSAAFMLAALLGGTVRVVMEAGTAEEDLERLRQELPRACLGYLQLVACETPARGLASGA</sequence>
<evidence type="ECO:0000256" key="4">
    <source>
        <dbReference type="PROSITE-ProRule" id="PRU00335"/>
    </source>
</evidence>
<gene>
    <name evidence="6" type="ORF">HNP60_001410</name>
</gene>